<keyword evidence="2" id="KW-1185">Reference proteome</keyword>
<dbReference type="Proteomes" id="UP000828390">
    <property type="component" value="Unassembled WGS sequence"/>
</dbReference>
<reference evidence="1" key="1">
    <citation type="journal article" date="2019" name="bioRxiv">
        <title>The Genome of the Zebra Mussel, Dreissena polymorpha: A Resource for Invasive Species Research.</title>
        <authorList>
            <person name="McCartney M.A."/>
            <person name="Auch B."/>
            <person name="Kono T."/>
            <person name="Mallez S."/>
            <person name="Zhang Y."/>
            <person name="Obille A."/>
            <person name="Becker A."/>
            <person name="Abrahante J.E."/>
            <person name="Garbe J."/>
            <person name="Badalamenti J.P."/>
            <person name="Herman A."/>
            <person name="Mangelson H."/>
            <person name="Liachko I."/>
            <person name="Sullivan S."/>
            <person name="Sone E.D."/>
            <person name="Koren S."/>
            <person name="Silverstein K.A.T."/>
            <person name="Beckman K.B."/>
            <person name="Gohl D.M."/>
        </authorList>
    </citation>
    <scope>NUCLEOTIDE SEQUENCE</scope>
    <source>
        <strain evidence="1">Duluth1</strain>
        <tissue evidence="1">Whole animal</tissue>
    </source>
</reference>
<proteinExistence type="predicted"/>
<dbReference type="AlphaFoldDB" id="A0A9D4EFZ6"/>
<sequence>MNEGAIKKHTLTSGHKFALAALNTSVRIEQGAIKAAEKERDGVEGRMTNLHY</sequence>
<comment type="caution">
    <text evidence="1">The sequence shown here is derived from an EMBL/GenBank/DDBJ whole genome shotgun (WGS) entry which is preliminary data.</text>
</comment>
<evidence type="ECO:0000313" key="2">
    <source>
        <dbReference type="Proteomes" id="UP000828390"/>
    </source>
</evidence>
<protein>
    <submittedName>
        <fullName evidence="1">Uncharacterized protein</fullName>
    </submittedName>
</protein>
<organism evidence="1 2">
    <name type="scientific">Dreissena polymorpha</name>
    <name type="common">Zebra mussel</name>
    <name type="synonym">Mytilus polymorpha</name>
    <dbReference type="NCBI Taxonomy" id="45954"/>
    <lineage>
        <taxon>Eukaryota</taxon>
        <taxon>Metazoa</taxon>
        <taxon>Spiralia</taxon>
        <taxon>Lophotrochozoa</taxon>
        <taxon>Mollusca</taxon>
        <taxon>Bivalvia</taxon>
        <taxon>Autobranchia</taxon>
        <taxon>Heteroconchia</taxon>
        <taxon>Euheterodonta</taxon>
        <taxon>Imparidentia</taxon>
        <taxon>Neoheterodontei</taxon>
        <taxon>Myida</taxon>
        <taxon>Dreissenoidea</taxon>
        <taxon>Dreissenidae</taxon>
        <taxon>Dreissena</taxon>
    </lineage>
</organism>
<evidence type="ECO:0000313" key="1">
    <source>
        <dbReference type="EMBL" id="KAH3778810.1"/>
    </source>
</evidence>
<name>A0A9D4EFZ6_DREPO</name>
<gene>
    <name evidence="1" type="ORF">DPMN_180282</name>
</gene>
<dbReference type="EMBL" id="JAIWYP010000009">
    <property type="protein sequence ID" value="KAH3778810.1"/>
    <property type="molecule type" value="Genomic_DNA"/>
</dbReference>
<reference evidence="1" key="2">
    <citation type="submission" date="2020-11" db="EMBL/GenBank/DDBJ databases">
        <authorList>
            <person name="McCartney M.A."/>
            <person name="Auch B."/>
            <person name="Kono T."/>
            <person name="Mallez S."/>
            <person name="Becker A."/>
            <person name="Gohl D.M."/>
            <person name="Silverstein K.A.T."/>
            <person name="Koren S."/>
            <person name="Bechman K.B."/>
            <person name="Herman A."/>
            <person name="Abrahante J.E."/>
            <person name="Garbe J."/>
        </authorList>
    </citation>
    <scope>NUCLEOTIDE SEQUENCE</scope>
    <source>
        <strain evidence="1">Duluth1</strain>
        <tissue evidence="1">Whole animal</tissue>
    </source>
</reference>
<accession>A0A9D4EFZ6</accession>